<comment type="cofactor">
    <cofactor evidence="1 8">
        <name>heme</name>
        <dbReference type="ChEBI" id="CHEBI:30413"/>
    </cofactor>
</comment>
<keyword evidence="10" id="KW-0812">Transmembrane</keyword>
<feature type="binding site" description="axial binding residue" evidence="8">
    <location>
        <position position="431"/>
    </location>
    <ligand>
        <name>heme</name>
        <dbReference type="ChEBI" id="CHEBI:30413"/>
    </ligand>
    <ligandPart>
        <name>Fe</name>
        <dbReference type="ChEBI" id="CHEBI:18248"/>
    </ligandPart>
</feature>
<dbReference type="GO" id="GO:0005506">
    <property type="term" value="F:iron ion binding"/>
    <property type="evidence" value="ECO:0007669"/>
    <property type="project" value="InterPro"/>
</dbReference>
<accession>A0A5N7A7T7</accession>
<keyword evidence="10" id="KW-1133">Transmembrane helix</keyword>
<evidence type="ECO:0000256" key="6">
    <source>
        <dbReference type="ARBA" id="ARBA00023004"/>
    </source>
</evidence>
<dbReference type="GO" id="GO:0016705">
    <property type="term" value="F:oxidoreductase activity, acting on paired donors, with incorporation or reduction of molecular oxygen"/>
    <property type="evidence" value="ECO:0007669"/>
    <property type="project" value="InterPro"/>
</dbReference>
<evidence type="ECO:0000256" key="5">
    <source>
        <dbReference type="ARBA" id="ARBA00023002"/>
    </source>
</evidence>
<dbReference type="PANTHER" id="PTHR24305:SF96">
    <property type="entry name" value="CYTOCHROME P450 MONOOXYGENASE STCB-RELATED"/>
    <property type="match status" value="1"/>
</dbReference>
<evidence type="ECO:0000256" key="4">
    <source>
        <dbReference type="ARBA" id="ARBA00022723"/>
    </source>
</evidence>
<keyword evidence="3 8" id="KW-0349">Heme</keyword>
<dbReference type="Proteomes" id="UP000326268">
    <property type="component" value="Unassembled WGS sequence"/>
</dbReference>
<feature type="transmembrane region" description="Helical" evidence="10">
    <location>
        <begin position="6"/>
        <end position="26"/>
    </location>
</feature>
<dbReference type="RefSeq" id="XP_031928985.1">
    <property type="nucleotide sequence ID" value="XM_032075573.1"/>
</dbReference>
<dbReference type="InterPro" id="IPR050121">
    <property type="entry name" value="Cytochrome_P450_monoxygenase"/>
</dbReference>
<evidence type="ECO:0000256" key="8">
    <source>
        <dbReference type="PIRSR" id="PIRSR602401-1"/>
    </source>
</evidence>
<name>A0A5N7A7T7_9EURO</name>
<keyword evidence="5 9" id="KW-0560">Oxidoreductase</keyword>
<comment type="similarity">
    <text evidence="2 9">Belongs to the cytochrome P450 family.</text>
</comment>
<dbReference type="PRINTS" id="PR00463">
    <property type="entry name" value="EP450I"/>
</dbReference>
<gene>
    <name evidence="11" type="ORF">BDV27DRAFT_171334</name>
</gene>
<dbReference type="InterPro" id="IPR036396">
    <property type="entry name" value="Cyt_P450_sf"/>
</dbReference>
<keyword evidence="12" id="KW-1185">Reference proteome</keyword>
<keyword evidence="4 8" id="KW-0479">Metal-binding</keyword>
<organism evidence="11 12">
    <name type="scientific">Aspergillus caelatus</name>
    <dbReference type="NCBI Taxonomy" id="61420"/>
    <lineage>
        <taxon>Eukaryota</taxon>
        <taxon>Fungi</taxon>
        <taxon>Dikarya</taxon>
        <taxon>Ascomycota</taxon>
        <taxon>Pezizomycotina</taxon>
        <taxon>Eurotiomycetes</taxon>
        <taxon>Eurotiomycetidae</taxon>
        <taxon>Eurotiales</taxon>
        <taxon>Aspergillaceae</taxon>
        <taxon>Aspergillus</taxon>
        <taxon>Aspergillus subgen. Circumdati</taxon>
    </lineage>
</organism>
<dbReference type="SUPFAM" id="SSF48264">
    <property type="entry name" value="Cytochrome P450"/>
    <property type="match status" value="1"/>
</dbReference>
<dbReference type="InterPro" id="IPR017972">
    <property type="entry name" value="Cyt_P450_CS"/>
</dbReference>
<dbReference type="CDD" id="cd11059">
    <property type="entry name" value="CYP_fungal"/>
    <property type="match status" value="1"/>
</dbReference>
<dbReference type="GeneID" id="43660019"/>
<dbReference type="PROSITE" id="PS00086">
    <property type="entry name" value="CYTOCHROME_P450"/>
    <property type="match status" value="1"/>
</dbReference>
<dbReference type="AlphaFoldDB" id="A0A5N7A7T7"/>
<dbReference type="PANTHER" id="PTHR24305">
    <property type="entry name" value="CYTOCHROME P450"/>
    <property type="match status" value="1"/>
</dbReference>
<dbReference type="InterPro" id="IPR001128">
    <property type="entry name" value="Cyt_P450"/>
</dbReference>
<evidence type="ECO:0000256" key="9">
    <source>
        <dbReference type="RuleBase" id="RU000461"/>
    </source>
</evidence>
<evidence type="ECO:0000256" key="1">
    <source>
        <dbReference type="ARBA" id="ARBA00001971"/>
    </source>
</evidence>
<evidence type="ECO:0000256" key="7">
    <source>
        <dbReference type="ARBA" id="ARBA00023033"/>
    </source>
</evidence>
<evidence type="ECO:0000313" key="12">
    <source>
        <dbReference type="Proteomes" id="UP000326268"/>
    </source>
</evidence>
<evidence type="ECO:0000313" key="11">
    <source>
        <dbReference type="EMBL" id="KAE8365904.1"/>
    </source>
</evidence>
<dbReference type="PRINTS" id="PR00385">
    <property type="entry name" value="P450"/>
</dbReference>
<evidence type="ECO:0000256" key="10">
    <source>
        <dbReference type="SAM" id="Phobius"/>
    </source>
</evidence>
<evidence type="ECO:0000256" key="2">
    <source>
        <dbReference type="ARBA" id="ARBA00010617"/>
    </source>
</evidence>
<keyword evidence="6 8" id="KW-0408">Iron</keyword>
<protein>
    <submittedName>
        <fullName evidence="11">Cytochrome P450</fullName>
    </submittedName>
</protein>
<dbReference type="EMBL" id="ML737622">
    <property type="protein sequence ID" value="KAE8365904.1"/>
    <property type="molecule type" value="Genomic_DNA"/>
</dbReference>
<proteinExistence type="inferred from homology"/>
<evidence type="ECO:0000256" key="3">
    <source>
        <dbReference type="ARBA" id="ARBA00022617"/>
    </source>
</evidence>
<dbReference type="Gene3D" id="1.10.630.10">
    <property type="entry name" value="Cytochrome P450"/>
    <property type="match status" value="1"/>
</dbReference>
<dbReference type="GO" id="GO:0020037">
    <property type="term" value="F:heme binding"/>
    <property type="evidence" value="ECO:0007669"/>
    <property type="project" value="InterPro"/>
</dbReference>
<dbReference type="OrthoDB" id="1470350at2759"/>
<sequence length="489" mass="55204">MYELPVNPVLVAIFTIFLVTFVNVLWTVHNDPISMVPGPWLSRWTGAVAEYHWVMGNRPKYVHNLHKKYGPIVRVAPDEIDICDINVVHDMYKSGSGFLKSAWYDKLTINGVKNIFSVRDPKAHSIRRRLLSSPMSDASLQSMQPTIDVNIQLAIRQMRHEMKSRGSIDIFKWWYFMSTDLIGQLTFGHTFQLLERGQKNQLAADLETLPRLGMIGSAFPMLLQLAGILPLPYFRNAMKAGQRIAEYADQSLLAYKTSVTRDAANPKPTLFTKLFHAGSDQLSDIDLGSEAQGYIVGGSDNTAITLTYLVWAVCRDAKIKSGLLLELNTLPETFGDDDLKKLPFLNNVVRETLRLYATNPSSRPRNPPGPGANLCGYWIPSSVTVSTQAYSLHRDPHIFPHPERFDPWRWTSTTKEMTHAFMPFGGGSRICLGLHLALREIRLGAAHFFRSFPDAKISTQENMSDSDMEQICYFIMSPYGKRCLVEATI</sequence>
<dbReference type="GO" id="GO:0004497">
    <property type="term" value="F:monooxygenase activity"/>
    <property type="evidence" value="ECO:0007669"/>
    <property type="project" value="UniProtKB-KW"/>
</dbReference>
<dbReference type="InterPro" id="IPR002401">
    <property type="entry name" value="Cyt_P450_E_grp-I"/>
</dbReference>
<reference evidence="11 12" key="1">
    <citation type="submission" date="2019-04" db="EMBL/GenBank/DDBJ databases">
        <title>Friends and foes A comparative genomics studyof 23 Aspergillus species from section Flavi.</title>
        <authorList>
            <consortium name="DOE Joint Genome Institute"/>
            <person name="Kjaerbolling I."/>
            <person name="Vesth T."/>
            <person name="Frisvad J.C."/>
            <person name="Nybo J.L."/>
            <person name="Theobald S."/>
            <person name="Kildgaard S."/>
            <person name="Isbrandt T."/>
            <person name="Kuo A."/>
            <person name="Sato A."/>
            <person name="Lyhne E.K."/>
            <person name="Kogle M.E."/>
            <person name="Wiebenga A."/>
            <person name="Kun R.S."/>
            <person name="Lubbers R.J."/>
            <person name="Makela M.R."/>
            <person name="Barry K."/>
            <person name="Chovatia M."/>
            <person name="Clum A."/>
            <person name="Daum C."/>
            <person name="Haridas S."/>
            <person name="He G."/>
            <person name="LaButti K."/>
            <person name="Lipzen A."/>
            <person name="Mondo S."/>
            <person name="Riley R."/>
            <person name="Salamov A."/>
            <person name="Simmons B.A."/>
            <person name="Magnuson J.K."/>
            <person name="Henrissat B."/>
            <person name="Mortensen U.H."/>
            <person name="Larsen T.O."/>
            <person name="Devries R.P."/>
            <person name="Grigoriev I.V."/>
            <person name="Machida M."/>
            <person name="Baker S.E."/>
            <person name="Andersen M.R."/>
        </authorList>
    </citation>
    <scope>NUCLEOTIDE SEQUENCE [LARGE SCALE GENOMIC DNA]</scope>
    <source>
        <strain evidence="11 12">CBS 763.97</strain>
    </source>
</reference>
<dbReference type="Pfam" id="PF00067">
    <property type="entry name" value="p450"/>
    <property type="match status" value="1"/>
</dbReference>
<keyword evidence="10" id="KW-0472">Membrane</keyword>
<keyword evidence="7 9" id="KW-0503">Monooxygenase</keyword>